<dbReference type="RefSeq" id="WP_407326452.1">
    <property type="nucleotide sequence ID" value="NZ_CP136865.1"/>
</dbReference>
<gene>
    <name evidence="6" type="ORF">R0137_10915</name>
</gene>
<feature type="binding site" evidence="4">
    <location>
        <position position="153"/>
    </location>
    <ligand>
        <name>Zn(2+)</name>
        <dbReference type="ChEBI" id="CHEBI:29105"/>
    </ligand>
</feature>
<evidence type="ECO:0000256" key="2">
    <source>
        <dbReference type="ARBA" id="ARBA00022679"/>
    </source>
</evidence>
<keyword evidence="2" id="KW-0808">Transferase</keyword>
<dbReference type="InterPro" id="IPR003000">
    <property type="entry name" value="Sirtuin"/>
</dbReference>
<dbReference type="NCBIfam" id="NF003738">
    <property type="entry name" value="PRK05333.1"/>
    <property type="match status" value="1"/>
</dbReference>
<protein>
    <recommendedName>
        <fullName evidence="1">protein acetyllysine N-acetyltransferase</fullName>
        <ecNumber evidence="1">2.3.1.286</ecNumber>
    </recommendedName>
</protein>
<dbReference type="Pfam" id="PF02146">
    <property type="entry name" value="SIR2"/>
    <property type="match status" value="1"/>
</dbReference>
<feature type="active site" description="Proton acceptor" evidence="4">
    <location>
        <position position="145"/>
    </location>
</feature>
<keyword evidence="4" id="KW-0862">Zinc</keyword>
<dbReference type="InterPro" id="IPR050134">
    <property type="entry name" value="NAD-dep_sirtuin_deacylases"/>
</dbReference>
<accession>A0ABZ0IAK6</accession>
<feature type="binding site" evidence="4">
    <location>
        <position position="207"/>
    </location>
    <ligand>
        <name>Zn(2+)</name>
        <dbReference type="ChEBI" id="CHEBI:29105"/>
    </ligand>
</feature>
<dbReference type="Gene3D" id="3.30.1600.10">
    <property type="entry name" value="SIR2/SIRT2 'Small Domain"/>
    <property type="match status" value="1"/>
</dbReference>
<dbReference type="PROSITE" id="PS50305">
    <property type="entry name" value="SIRTUIN"/>
    <property type="match status" value="1"/>
</dbReference>
<dbReference type="InterPro" id="IPR026591">
    <property type="entry name" value="Sirtuin_cat_small_dom_sf"/>
</dbReference>
<evidence type="ECO:0000256" key="3">
    <source>
        <dbReference type="ARBA" id="ARBA00023027"/>
    </source>
</evidence>
<keyword evidence="7" id="KW-1185">Reference proteome</keyword>
<dbReference type="EMBL" id="CP136865">
    <property type="protein sequence ID" value="WOJ95753.1"/>
    <property type="molecule type" value="Genomic_DNA"/>
</dbReference>
<dbReference type="Proteomes" id="UP001626549">
    <property type="component" value="Chromosome"/>
</dbReference>
<organism evidence="6 7">
    <name type="scientific">Congregibacter brevis</name>
    <dbReference type="NCBI Taxonomy" id="3081201"/>
    <lineage>
        <taxon>Bacteria</taxon>
        <taxon>Pseudomonadati</taxon>
        <taxon>Pseudomonadota</taxon>
        <taxon>Gammaproteobacteria</taxon>
        <taxon>Cellvibrionales</taxon>
        <taxon>Halieaceae</taxon>
        <taxon>Congregibacter</taxon>
    </lineage>
</organism>
<proteinExistence type="predicted"/>
<evidence type="ECO:0000313" key="6">
    <source>
        <dbReference type="EMBL" id="WOJ95753.1"/>
    </source>
</evidence>
<feature type="domain" description="Deacetylase sirtuin-type" evidence="5">
    <location>
        <begin position="24"/>
        <end position="302"/>
    </location>
</feature>
<dbReference type="PANTHER" id="PTHR11085">
    <property type="entry name" value="NAD-DEPENDENT PROTEIN DEACYLASE SIRTUIN-5, MITOCHONDRIAL-RELATED"/>
    <property type="match status" value="1"/>
</dbReference>
<dbReference type="EC" id="2.3.1.286" evidence="1"/>
<dbReference type="InterPro" id="IPR029035">
    <property type="entry name" value="DHS-like_NAD/FAD-binding_dom"/>
</dbReference>
<dbReference type="Gene3D" id="3.40.50.1220">
    <property type="entry name" value="TPP-binding domain"/>
    <property type="match status" value="1"/>
</dbReference>
<dbReference type="SUPFAM" id="SSF52467">
    <property type="entry name" value="DHS-like NAD/FAD-binding domain"/>
    <property type="match status" value="1"/>
</dbReference>
<evidence type="ECO:0000313" key="7">
    <source>
        <dbReference type="Proteomes" id="UP001626549"/>
    </source>
</evidence>
<sequence>MRIQIKNRTDNPRGQATTYDVAMDTTSENFPKNFVAELTEASPALVVTGAGISVSTGIPTYRDETGKWLRSDPITHQQFLGDFRQQQRYWGRSLLGWPAVRDAKPAPGHRLLAQLEHKGFLSHIVTQNVDRLHQRAGSTKVTDLHGRLDRVVCLSCKTFFSRDLLQKDLEHLNPGINHSTVSARPDGDADMPDQTVESVKVPKCRECEGTLMPDVVFFGGSIPAKRVTESKLALERSNSLLVIGSSLQVYSGYRFCKWAAAANKPIFLMNPGKTRADDMAKKWQVDADTGLESLLAATREKA</sequence>
<keyword evidence="4" id="KW-0479">Metal-binding</keyword>
<keyword evidence="3" id="KW-0520">NAD</keyword>
<evidence type="ECO:0000256" key="4">
    <source>
        <dbReference type="PROSITE-ProRule" id="PRU00236"/>
    </source>
</evidence>
<dbReference type="InterPro" id="IPR026590">
    <property type="entry name" value="Ssirtuin_cat_dom"/>
</dbReference>
<reference evidence="6 7" key="1">
    <citation type="submission" date="2023-10" db="EMBL/GenBank/DDBJ databases">
        <title>Two novel species belonging to the OM43/NOR5 clade.</title>
        <authorList>
            <person name="Park M."/>
        </authorList>
    </citation>
    <scope>NUCLEOTIDE SEQUENCE [LARGE SCALE GENOMIC DNA]</scope>
    <source>
        <strain evidence="6 7">IMCC45268</strain>
    </source>
</reference>
<feature type="binding site" evidence="4">
    <location>
        <position position="156"/>
    </location>
    <ligand>
        <name>Zn(2+)</name>
        <dbReference type="ChEBI" id="CHEBI:29105"/>
    </ligand>
</feature>
<dbReference type="PANTHER" id="PTHR11085:SF10">
    <property type="entry name" value="NAD-DEPENDENT PROTEIN DEACYLASE SIRTUIN-5, MITOCHONDRIAL-RELATED"/>
    <property type="match status" value="1"/>
</dbReference>
<evidence type="ECO:0000256" key="1">
    <source>
        <dbReference type="ARBA" id="ARBA00012928"/>
    </source>
</evidence>
<evidence type="ECO:0000259" key="5">
    <source>
        <dbReference type="PROSITE" id="PS50305"/>
    </source>
</evidence>
<feature type="binding site" evidence="4">
    <location>
        <position position="204"/>
    </location>
    <ligand>
        <name>Zn(2+)</name>
        <dbReference type="ChEBI" id="CHEBI:29105"/>
    </ligand>
</feature>
<name>A0ABZ0IAK6_9GAMM</name>